<protein>
    <submittedName>
        <fullName evidence="6">DoxX family protein</fullName>
    </submittedName>
</protein>
<evidence type="ECO:0000313" key="6">
    <source>
        <dbReference type="EMBL" id="MFC4585440.1"/>
    </source>
</evidence>
<keyword evidence="3 5" id="KW-1133">Transmembrane helix</keyword>
<comment type="caution">
    <text evidence="6">The sequence shown here is derived from an EMBL/GenBank/DDBJ whole genome shotgun (WGS) entry which is preliminary data.</text>
</comment>
<keyword evidence="4 5" id="KW-0472">Membrane</keyword>
<reference evidence="7" key="1">
    <citation type="journal article" date="2019" name="Int. J. Syst. Evol. Microbiol.">
        <title>The Global Catalogue of Microorganisms (GCM) 10K type strain sequencing project: providing services to taxonomists for standard genome sequencing and annotation.</title>
        <authorList>
            <consortium name="The Broad Institute Genomics Platform"/>
            <consortium name="The Broad Institute Genome Sequencing Center for Infectious Disease"/>
            <person name="Wu L."/>
            <person name="Ma J."/>
        </authorList>
    </citation>
    <scope>NUCLEOTIDE SEQUENCE [LARGE SCALE GENOMIC DNA]</scope>
    <source>
        <strain evidence="7">CCUG 49560</strain>
    </source>
</reference>
<sequence length="123" mass="12936">MNVALGVLQIVLALAFLMAGLLKSTQPKEKLVTNMAWAEDFSPGTLKTIGVLEILAALGLVLPGLTGIATVLTPLAATGLAIVMVGAIVVHARRHETQGVIINVVLLLLSALIAWARFGPYHY</sequence>
<dbReference type="InterPro" id="IPR032808">
    <property type="entry name" value="DoxX"/>
</dbReference>
<evidence type="ECO:0000256" key="3">
    <source>
        <dbReference type="ARBA" id="ARBA00022989"/>
    </source>
</evidence>
<evidence type="ECO:0000256" key="1">
    <source>
        <dbReference type="ARBA" id="ARBA00004141"/>
    </source>
</evidence>
<feature type="transmembrane region" description="Helical" evidence="5">
    <location>
        <begin position="71"/>
        <end position="92"/>
    </location>
</feature>
<dbReference type="Pfam" id="PF13564">
    <property type="entry name" value="DoxX_2"/>
    <property type="match status" value="1"/>
</dbReference>
<comment type="subcellular location">
    <subcellularLocation>
        <location evidence="1">Membrane</location>
        <topology evidence="1">Multi-pass membrane protein</topology>
    </subcellularLocation>
</comment>
<organism evidence="6 7">
    <name type="scientific">Sphaerisporangium corydalis</name>
    <dbReference type="NCBI Taxonomy" id="1441875"/>
    <lineage>
        <taxon>Bacteria</taxon>
        <taxon>Bacillati</taxon>
        <taxon>Actinomycetota</taxon>
        <taxon>Actinomycetes</taxon>
        <taxon>Streptosporangiales</taxon>
        <taxon>Streptosporangiaceae</taxon>
        <taxon>Sphaerisporangium</taxon>
    </lineage>
</organism>
<dbReference type="EMBL" id="JBHSFN010000002">
    <property type="protein sequence ID" value="MFC4585440.1"/>
    <property type="molecule type" value="Genomic_DNA"/>
</dbReference>
<evidence type="ECO:0000256" key="4">
    <source>
        <dbReference type="ARBA" id="ARBA00023136"/>
    </source>
</evidence>
<accession>A0ABV9EAJ0</accession>
<gene>
    <name evidence="6" type="ORF">ACFO8L_05130</name>
</gene>
<dbReference type="Proteomes" id="UP001595891">
    <property type="component" value="Unassembled WGS sequence"/>
</dbReference>
<evidence type="ECO:0000313" key="7">
    <source>
        <dbReference type="Proteomes" id="UP001595891"/>
    </source>
</evidence>
<keyword evidence="2 5" id="KW-0812">Transmembrane</keyword>
<name>A0ABV9EAJ0_9ACTN</name>
<feature type="transmembrane region" description="Helical" evidence="5">
    <location>
        <begin position="99"/>
        <end position="118"/>
    </location>
</feature>
<proteinExistence type="predicted"/>
<feature type="transmembrane region" description="Helical" evidence="5">
    <location>
        <begin position="6"/>
        <end position="24"/>
    </location>
</feature>
<dbReference type="RefSeq" id="WP_262843027.1">
    <property type="nucleotide sequence ID" value="NZ_JANZYP010000015.1"/>
</dbReference>
<keyword evidence="7" id="KW-1185">Reference proteome</keyword>
<feature type="transmembrane region" description="Helical" evidence="5">
    <location>
        <begin position="45"/>
        <end position="65"/>
    </location>
</feature>
<evidence type="ECO:0000256" key="5">
    <source>
        <dbReference type="SAM" id="Phobius"/>
    </source>
</evidence>
<evidence type="ECO:0000256" key="2">
    <source>
        <dbReference type="ARBA" id="ARBA00022692"/>
    </source>
</evidence>